<dbReference type="GO" id="GO:0000725">
    <property type="term" value="P:recombinational repair"/>
    <property type="evidence" value="ECO:0007669"/>
    <property type="project" value="TreeGrafter"/>
</dbReference>
<keyword evidence="10" id="KW-0234">DNA repair</keyword>
<dbReference type="SUPFAM" id="SSF54211">
    <property type="entry name" value="Ribosomal protein S5 domain 2-like"/>
    <property type="match status" value="1"/>
</dbReference>
<dbReference type="AlphaFoldDB" id="A0A3B1CBL6"/>
<evidence type="ECO:0000259" key="11">
    <source>
        <dbReference type="PROSITE" id="PS50162"/>
    </source>
</evidence>
<dbReference type="Gene3D" id="3.30.230.10">
    <property type="match status" value="1"/>
</dbReference>
<dbReference type="GO" id="GO:0005829">
    <property type="term" value="C:cytosol"/>
    <property type="evidence" value="ECO:0007669"/>
    <property type="project" value="TreeGrafter"/>
</dbReference>
<evidence type="ECO:0000256" key="4">
    <source>
        <dbReference type="ARBA" id="ARBA00022771"/>
    </source>
</evidence>
<evidence type="ECO:0000256" key="7">
    <source>
        <dbReference type="ARBA" id="ARBA00022840"/>
    </source>
</evidence>
<evidence type="ECO:0000256" key="8">
    <source>
        <dbReference type="ARBA" id="ARBA00023016"/>
    </source>
</evidence>
<dbReference type="GO" id="GO:0140664">
    <property type="term" value="F:ATP-dependent DNA damage sensor activity"/>
    <property type="evidence" value="ECO:0007669"/>
    <property type="project" value="InterPro"/>
</dbReference>
<evidence type="ECO:0000256" key="2">
    <source>
        <dbReference type="ARBA" id="ARBA00022741"/>
    </source>
</evidence>
<dbReference type="InterPro" id="IPR003593">
    <property type="entry name" value="AAA+_ATPase"/>
</dbReference>
<feature type="domain" description="RecA family profile 1" evidence="11">
    <location>
        <begin position="69"/>
        <end position="217"/>
    </location>
</feature>
<dbReference type="InterPro" id="IPR004504">
    <property type="entry name" value="DNA_repair_RadA"/>
</dbReference>
<dbReference type="PRINTS" id="PR01874">
    <property type="entry name" value="DNAREPAIRADA"/>
</dbReference>
<keyword evidence="6" id="KW-0862">Zinc</keyword>
<dbReference type="GO" id="GO:0005524">
    <property type="term" value="F:ATP binding"/>
    <property type="evidence" value="ECO:0007669"/>
    <property type="project" value="UniProtKB-KW"/>
</dbReference>
<dbReference type="SUPFAM" id="SSF52540">
    <property type="entry name" value="P-loop containing nucleoside triphosphate hydrolases"/>
    <property type="match status" value="1"/>
</dbReference>
<dbReference type="GO" id="GO:0003684">
    <property type="term" value="F:damaged DNA binding"/>
    <property type="evidence" value="ECO:0007669"/>
    <property type="project" value="InterPro"/>
</dbReference>
<dbReference type="PANTHER" id="PTHR32472:SF10">
    <property type="entry name" value="DNA REPAIR PROTEIN RADA-LIKE PROTEIN"/>
    <property type="match status" value="1"/>
</dbReference>
<evidence type="ECO:0000256" key="10">
    <source>
        <dbReference type="ARBA" id="ARBA00023204"/>
    </source>
</evidence>
<keyword evidence="3" id="KW-0227">DNA damage</keyword>
<dbReference type="Pfam" id="PF13541">
    <property type="entry name" value="ChlI"/>
    <property type="match status" value="1"/>
</dbReference>
<proteinExistence type="inferred from homology"/>
<evidence type="ECO:0000256" key="3">
    <source>
        <dbReference type="ARBA" id="ARBA00022763"/>
    </source>
</evidence>
<dbReference type="InterPro" id="IPR041166">
    <property type="entry name" value="Rubredoxin_2"/>
</dbReference>
<gene>
    <name evidence="12" type="ORF">MNBD_NITROSPINAE03-1455</name>
</gene>
<accession>A0A3B1CBL6</accession>
<dbReference type="InterPro" id="IPR027417">
    <property type="entry name" value="P-loop_NTPase"/>
</dbReference>
<evidence type="ECO:0000256" key="5">
    <source>
        <dbReference type="ARBA" id="ARBA00022801"/>
    </source>
</evidence>
<dbReference type="NCBIfam" id="TIGR00416">
    <property type="entry name" value="sms"/>
    <property type="match status" value="1"/>
</dbReference>
<dbReference type="GO" id="GO:0016787">
    <property type="term" value="F:hydrolase activity"/>
    <property type="evidence" value="ECO:0007669"/>
    <property type="project" value="UniProtKB-KW"/>
</dbReference>
<dbReference type="EMBL" id="UOGB01000201">
    <property type="protein sequence ID" value="VAX21328.1"/>
    <property type="molecule type" value="Genomic_DNA"/>
</dbReference>
<evidence type="ECO:0000256" key="9">
    <source>
        <dbReference type="ARBA" id="ARBA00023125"/>
    </source>
</evidence>
<dbReference type="HAMAP" id="MF_01498">
    <property type="entry name" value="RadA_bact"/>
    <property type="match status" value="1"/>
</dbReference>
<protein>
    <submittedName>
        <fullName evidence="12">DNA repair protein RadA</fullName>
    </submittedName>
</protein>
<dbReference type="Pfam" id="PF13481">
    <property type="entry name" value="AAA_25"/>
    <property type="match status" value="1"/>
</dbReference>
<keyword evidence="5" id="KW-0378">Hydrolase</keyword>
<organism evidence="12">
    <name type="scientific">hydrothermal vent metagenome</name>
    <dbReference type="NCBI Taxonomy" id="652676"/>
    <lineage>
        <taxon>unclassified sequences</taxon>
        <taxon>metagenomes</taxon>
        <taxon>ecological metagenomes</taxon>
    </lineage>
</organism>
<keyword evidence="4" id="KW-0863">Zinc-finger</keyword>
<dbReference type="CDD" id="cd01121">
    <property type="entry name" value="RadA_SMS_N"/>
    <property type="match status" value="1"/>
</dbReference>
<dbReference type="GO" id="GO:0008270">
    <property type="term" value="F:zinc ion binding"/>
    <property type="evidence" value="ECO:0007669"/>
    <property type="project" value="UniProtKB-KW"/>
</dbReference>
<dbReference type="InterPro" id="IPR014721">
    <property type="entry name" value="Ribsml_uS5_D2-typ_fold_subgr"/>
</dbReference>
<dbReference type="SMART" id="SM00382">
    <property type="entry name" value="AAA"/>
    <property type="match status" value="1"/>
</dbReference>
<evidence type="ECO:0000313" key="12">
    <source>
        <dbReference type="EMBL" id="VAX21328.1"/>
    </source>
</evidence>
<keyword evidence="1" id="KW-0479">Metal-binding</keyword>
<name>A0A3B1CBL6_9ZZZZ</name>
<keyword evidence="7" id="KW-0067">ATP-binding</keyword>
<reference evidence="12" key="1">
    <citation type="submission" date="2018-06" db="EMBL/GenBank/DDBJ databases">
        <authorList>
            <person name="Zhirakovskaya E."/>
        </authorList>
    </citation>
    <scope>NUCLEOTIDE SEQUENCE</scope>
</reference>
<dbReference type="InterPro" id="IPR020568">
    <property type="entry name" value="Ribosomal_Su5_D2-typ_SF"/>
</dbReference>
<evidence type="ECO:0000256" key="6">
    <source>
        <dbReference type="ARBA" id="ARBA00022833"/>
    </source>
</evidence>
<dbReference type="InterPro" id="IPR020588">
    <property type="entry name" value="RecA_ATP-bd"/>
</dbReference>
<dbReference type="PROSITE" id="PS50162">
    <property type="entry name" value="RECA_2"/>
    <property type="match status" value="1"/>
</dbReference>
<keyword evidence="8" id="KW-0346">Stress response</keyword>
<dbReference type="PANTHER" id="PTHR32472">
    <property type="entry name" value="DNA REPAIR PROTEIN RADA"/>
    <property type="match status" value="1"/>
</dbReference>
<keyword evidence="9" id="KW-0238">DNA-binding</keyword>
<keyword evidence="2" id="KW-0547">Nucleotide-binding</keyword>
<dbReference type="Gene3D" id="3.40.50.300">
    <property type="entry name" value="P-loop containing nucleotide triphosphate hydrolases"/>
    <property type="match status" value="1"/>
</dbReference>
<dbReference type="FunFam" id="3.40.50.300:FF:000050">
    <property type="entry name" value="DNA repair protein RadA"/>
    <property type="match status" value="1"/>
</dbReference>
<dbReference type="Pfam" id="PF18073">
    <property type="entry name" value="Zn_ribbon_LapB"/>
    <property type="match status" value="1"/>
</dbReference>
<evidence type="ECO:0000256" key="1">
    <source>
        <dbReference type="ARBA" id="ARBA00022723"/>
    </source>
</evidence>
<sequence length="456" mass="48383">MAKTSSVYVCQACGFKTSKWLGKCPSCGQWDSLSEEIQSPASMLENRRRWSVTDGHQEPVALSKVVANGSIRVSTGLGELDRTLGGGIVAGSFTLVGGDPGIGKSTLLLQVAGHVAKGGPVLYVSGEESPQQIKMRGERLGLVCDNILALPETQVEEIERHIADVKPNLVIIDSIQTIYTGQLPSAPGTVGQVREAAGRLLNLCKATGIPMVLIGHVTKEGAIAGPRLLEHMVDTVLYFEGEKGGPYRILRGVKNRFGATNEIGVFEMKSEGLTEVDNPSELFLSDRPKDVAGSVVVACVNGTRPMLVEVQALVSTTHYANPKRTTSGVDPNRLAILMAIIEKRAGYHLMGEDVFVNAAGGARIDEPGVDMGVISAVVSSFRDIAVDSKTVIMGEVGLSGEIRAVTFMEARISEAAKLGFTRAIVPKSKKPGAWPKGIEVIEVSDVSEALEIVIGA</sequence>